<dbReference type="CDD" id="cd02947">
    <property type="entry name" value="TRX_family"/>
    <property type="match status" value="1"/>
</dbReference>
<evidence type="ECO:0000313" key="14">
    <source>
        <dbReference type="Proteomes" id="UP001604335"/>
    </source>
</evidence>
<sequence length="324" mass="34624">MTASSTKRRRQLPWLHRHGRTVIAGIAGTGLVLTSYLTVVKLTGAKAACPTEGCDRVLNSPYAEVLGIPLPLIGMLGYGAMLLLALAPLATQQARKDLQVQIEEWSGLLLVAGGAAMATFSGYLMYVMVSEIRETCLYCLGSAFFSLSLFGLALSSRRWDDLGKPIFTAIGLAIITLVGTLGVYATPSGSSSNGSEMFTIKTTSGPAEIALAEHLTKTGAQEFGAYWCPHCHEQKELFGKEAAAKLPYVECDPNGKNAKPDLCRAAGIRSFPSWKIGGKLYEGVTPLDRLADLSGYQGDRTFRQGSLQELPNRAAPIPEPAPSP</sequence>
<dbReference type="SUPFAM" id="SSF52833">
    <property type="entry name" value="Thioredoxin-like"/>
    <property type="match status" value="1"/>
</dbReference>
<dbReference type="InterPro" id="IPR036249">
    <property type="entry name" value="Thioredoxin-like_sf"/>
</dbReference>
<comment type="similarity">
    <text evidence="2">Belongs to the VKOR family.</text>
</comment>
<evidence type="ECO:0000313" key="13">
    <source>
        <dbReference type="EMBL" id="MFG3817809.1"/>
    </source>
</evidence>
<keyword evidence="9" id="KW-0676">Redox-active center</keyword>
<feature type="transmembrane region" description="Helical" evidence="11">
    <location>
        <begin position="135"/>
        <end position="154"/>
    </location>
</feature>
<dbReference type="Gene3D" id="3.40.30.10">
    <property type="entry name" value="Glutaredoxin"/>
    <property type="match status" value="1"/>
</dbReference>
<evidence type="ECO:0000256" key="1">
    <source>
        <dbReference type="ARBA" id="ARBA00004141"/>
    </source>
</evidence>
<dbReference type="CDD" id="cd12916">
    <property type="entry name" value="VKOR_1"/>
    <property type="match status" value="1"/>
</dbReference>
<dbReference type="Gene3D" id="1.20.1440.130">
    <property type="entry name" value="VKOR domain"/>
    <property type="match status" value="1"/>
</dbReference>
<accession>A0ABW7CCC4</accession>
<dbReference type="SMART" id="SM00756">
    <property type="entry name" value="VKc"/>
    <property type="match status" value="1"/>
</dbReference>
<evidence type="ECO:0000256" key="4">
    <source>
        <dbReference type="ARBA" id="ARBA00022719"/>
    </source>
</evidence>
<dbReference type="PANTHER" id="PTHR34573:SF1">
    <property type="entry name" value="VITAMIN K EPOXIDE REDUCTASE DOMAIN-CONTAINING PROTEIN"/>
    <property type="match status" value="1"/>
</dbReference>
<evidence type="ECO:0000256" key="6">
    <source>
        <dbReference type="ARBA" id="ARBA00023002"/>
    </source>
</evidence>
<evidence type="ECO:0000256" key="2">
    <source>
        <dbReference type="ARBA" id="ARBA00006214"/>
    </source>
</evidence>
<dbReference type="EMBL" id="JAZAQF010000057">
    <property type="protein sequence ID" value="MFG3817809.1"/>
    <property type="molecule type" value="Genomic_DNA"/>
</dbReference>
<keyword evidence="3 11" id="KW-0812">Transmembrane</keyword>
<evidence type="ECO:0000256" key="9">
    <source>
        <dbReference type="ARBA" id="ARBA00023284"/>
    </source>
</evidence>
<dbReference type="PANTHER" id="PTHR34573">
    <property type="entry name" value="VKC DOMAIN-CONTAINING PROTEIN"/>
    <property type="match status" value="1"/>
</dbReference>
<keyword evidence="4" id="KW-0874">Quinone</keyword>
<evidence type="ECO:0000256" key="11">
    <source>
        <dbReference type="SAM" id="Phobius"/>
    </source>
</evidence>
<proteinExistence type="inferred from homology"/>
<dbReference type="InterPro" id="IPR038354">
    <property type="entry name" value="VKOR_sf"/>
</dbReference>
<feature type="transmembrane region" description="Helical" evidence="11">
    <location>
        <begin position="108"/>
        <end position="129"/>
    </location>
</feature>
<reference evidence="14" key="1">
    <citation type="journal article" date="2024" name="Algal Res.">
        <title>Biochemical, toxicological and genomic investigation of a high-biomass producing Limnothrix strain isolated from Italian shallow drinking water reservoir.</title>
        <authorList>
            <person name="Simonazzi M."/>
            <person name="Shishido T.K."/>
            <person name="Delbaje E."/>
            <person name="Wahlsten M."/>
            <person name="Fewer D.P."/>
            <person name="Sivonen K."/>
            <person name="Pezzolesi L."/>
            <person name="Pistocchi R."/>
        </authorList>
    </citation>
    <scope>NUCLEOTIDE SEQUENCE [LARGE SCALE GENOMIC DNA]</scope>
    <source>
        <strain evidence="14">LRLZ20PSL1</strain>
    </source>
</reference>
<evidence type="ECO:0000259" key="12">
    <source>
        <dbReference type="SMART" id="SM00756"/>
    </source>
</evidence>
<evidence type="ECO:0000256" key="5">
    <source>
        <dbReference type="ARBA" id="ARBA00022989"/>
    </source>
</evidence>
<feature type="transmembrane region" description="Helical" evidence="11">
    <location>
        <begin position="166"/>
        <end position="185"/>
    </location>
</feature>
<dbReference type="InterPro" id="IPR012932">
    <property type="entry name" value="VKOR"/>
</dbReference>
<dbReference type="Proteomes" id="UP001604335">
    <property type="component" value="Unassembled WGS sequence"/>
</dbReference>
<evidence type="ECO:0000256" key="8">
    <source>
        <dbReference type="ARBA" id="ARBA00023157"/>
    </source>
</evidence>
<keyword evidence="7 11" id="KW-0472">Membrane</keyword>
<dbReference type="InterPro" id="IPR044698">
    <property type="entry name" value="VKOR/LTO1"/>
</dbReference>
<gene>
    <name evidence="13" type="ORF">VPK24_09195</name>
</gene>
<keyword evidence="14" id="KW-1185">Reference proteome</keyword>
<feature type="region of interest" description="Disordered" evidence="10">
    <location>
        <begin position="301"/>
        <end position="324"/>
    </location>
</feature>
<evidence type="ECO:0000256" key="3">
    <source>
        <dbReference type="ARBA" id="ARBA00022692"/>
    </source>
</evidence>
<protein>
    <submittedName>
        <fullName evidence="13">Vitamin K epoxide reductase family protein</fullName>
    </submittedName>
</protein>
<evidence type="ECO:0000256" key="10">
    <source>
        <dbReference type="SAM" id="MobiDB-lite"/>
    </source>
</evidence>
<name>A0ABW7CCC4_9CYAN</name>
<dbReference type="RefSeq" id="WP_393012382.1">
    <property type="nucleotide sequence ID" value="NZ_JAZAQF010000057.1"/>
</dbReference>
<comment type="subcellular location">
    <subcellularLocation>
        <location evidence="1">Membrane</location>
        <topology evidence="1">Multi-pass membrane protein</topology>
    </subcellularLocation>
</comment>
<feature type="transmembrane region" description="Helical" evidence="11">
    <location>
        <begin position="21"/>
        <end position="39"/>
    </location>
</feature>
<feature type="domain" description="Vitamin K epoxide reductase" evidence="12">
    <location>
        <begin position="16"/>
        <end position="157"/>
    </location>
</feature>
<feature type="transmembrane region" description="Helical" evidence="11">
    <location>
        <begin position="66"/>
        <end position="87"/>
    </location>
</feature>
<dbReference type="Pfam" id="PF07884">
    <property type="entry name" value="VKOR"/>
    <property type="match status" value="1"/>
</dbReference>
<comment type="caution">
    <text evidence="13">The sequence shown here is derived from an EMBL/GenBank/DDBJ whole genome shotgun (WGS) entry which is preliminary data.</text>
</comment>
<keyword evidence="8" id="KW-1015">Disulfide bond</keyword>
<evidence type="ECO:0000256" key="7">
    <source>
        <dbReference type="ARBA" id="ARBA00023136"/>
    </source>
</evidence>
<organism evidence="13 14">
    <name type="scientific">Limnothrix redekei LRLZ20PSL1</name>
    <dbReference type="NCBI Taxonomy" id="3112953"/>
    <lineage>
        <taxon>Bacteria</taxon>
        <taxon>Bacillati</taxon>
        <taxon>Cyanobacteriota</taxon>
        <taxon>Cyanophyceae</taxon>
        <taxon>Pseudanabaenales</taxon>
        <taxon>Pseudanabaenaceae</taxon>
        <taxon>Limnothrix</taxon>
    </lineage>
</organism>
<keyword evidence="5 11" id="KW-1133">Transmembrane helix</keyword>
<keyword evidence="6" id="KW-0560">Oxidoreductase</keyword>